<keyword evidence="5" id="KW-0732">Signal</keyword>
<proteinExistence type="predicted"/>
<sequence>MIGTTRMARRVGAAVGTAGCALLSGVMPAGAQHAADLGHGRQLAETHCARCHAVGEAGESPMAGAPRFRDLEQRYPIDDLAEALAEGISVGHPPMPEFTFGPDEIADLLGYLKTLK</sequence>
<gene>
    <name evidence="7" type="ORF">U1T56_16460</name>
</gene>
<dbReference type="RefSeq" id="WP_418160592.1">
    <property type="nucleotide sequence ID" value="NZ_JBBLZC010000017.1"/>
</dbReference>
<reference evidence="7 8" key="1">
    <citation type="submission" date="2024-01" db="EMBL/GenBank/DDBJ databases">
        <title>Multi-omics insights into the function and evolution of sodium benzoate biodegradation pathways in Benzoatithermus flavus gen. nov., sp. nov. from hot spring.</title>
        <authorList>
            <person name="Hu C.-J."/>
            <person name="Li W.-J."/>
        </authorList>
    </citation>
    <scope>NUCLEOTIDE SEQUENCE [LARGE SCALE GENOMIC DNA]</scope>
    <source>
        <strain evidence="7 8">SYSU G07066</strain>
    </source>
</reference>
<keyword evidence="2 4" id="KW-0479">Metal-binding</keyword>
<evidence type="ECO:0000313" key="8">
    <source>
        <dbReference type="Proteomes" id="UP001375743"/>
    </source>
</evidence>
<dbReference type="Proteomes" id="UP001375743">
    <property type="component" value="Unassembled WGS sequence"/>
</dbReference>
<evidence type="ECO:0000313" key="7">
    <source>
        <dbReference type="EMBL" id="MEK0084747.1"/>
    </source>
</evidence>
<protein>
    <submittedName>
        <fullName evidence="7">Cytochrome c</fullName>
    </submittedName>
</protein>
<evidence type="ECO:0000256" key="4">
    <source>
        <dbReference type="PROSITE-ProRule" id="PRU00433"/>
    </source>
</evidence>
<evidence type="ECO:0000256" key="2">
    <source>
        <dbReference type="ARBA" id="ARBA00022723"/>
    </source>
</evidence>
<evidence type="ECO:0000256" key="5">
    <source>
        <dbReference type="SAM" id="SignalP"/>
    </source>
</evidence>
<dbReference type="Gene3D" id="1.10.760.10">
    <property type="entry name" value="Cytochrome c-like domain"/>
    <property type="match status" value="1"/>
</dbReference>
<accession>A0ABU8XU68</accession>
<dbReference type="Pfam" id="PF00034">
    <property type="entry name" value="Cytochrom_C"/>
    <property type="match status" value="1"/>
</dbReference>
<dbReference type="SUPFAM" id="SSF46626">
    <property type="entry name" value="Cytochrome c"/>
    <property type="match status" value="1"/>
</dbReference>
<keyword evidence="8" id="KW-1185">Reference proteome</keyword>
<dbReference type="EMBL" id="JBBLZC010000017">
    <property type="protein sequence ID" value="MEK0084747.1"/>
    <property type="molecule type" value="Genomic_DNA"/>
</dbReference>
<evidence type="ECO:0000256" key="1">
    <source>
        <dbReference type="ARBA" id="ARBA00022617"/>
    </source>
</evidence>
<name>A0ABU8XU68_9PROT</name>
<feature type="domain" description="Cytochrome c" evidence="6">
    <location>
        <begin position="35"/>
        <end position="116"/>
    </location>
</feature>
<keyword evidence="3 4" id="KW-0408">Iron</keyword>
<feature type="signal peptide" evidence="5">
    <location>
        <begin position="1"/>
        <end position="31"/>
    </location>
</feature>
<dbReference type="InterPro" id="IPR009056">
    <property type="entry name" value="Cyt_c-like_dom"/>
</dbReference>
<evidence type="ECO:0000259" key="6">
    <source>
        <dbReference type="PROSITE" id="PS51007"/>
    </source>
</evidence>
<organism evidence="7 8">
    <name type="scientific">Benzoatithermus flavus</name>
    <dbReference type="NCBI Taxonomy" id="3108223"/>
    <lineage>
        <taxon>Bacteria</taxon>
        <taxon>Pseudomonadati</taxon>
        <taxon>Pseudomonadota</taxon>
        <taxon>Alphaproteobacteria</taxon>
        <taxon>Geminicoccales</taxon>
        <taxon>Geminicoccaceae</taxon>
        <taxon>Benzoatithermus</taxon>
    </lineage>
</organism>
<keyword evidence="1 4" id="KW-0349">Heme</keyword>
<evidence type="ECO:0000256" key="3">
    <source>
        <dbReference type="ARBA" id="ARBA00023004"/>
    </source>
</evidence>
<dbReference type="PROSITE" id="PS51007">
    <property type="entry name" value="CYTC"/>
    <property type="match status" value="1"/>
</dbReference>
<dbReference type="InterPro" id="IPR036909">
    <property type="entry name" value="Cyt_c-like_dom_sf"/>
</dbReference>
<feature type="chain" id="PRO_5045687984" evidence="5">
    <location>
        <begin position="32"/>
        <end position="116"/>
    </location>
</feature>
<comment type="caution">
    <text evidence="7">The sequence shown here is derived from an EMBL/GenBank/DDBJ whole genome shotgun (WGS) entry which is preliminary data.</text>
</comment>